<dbReference type="Proteomes" id="UP000315751">
    <property type="component" value="Unassembled WGS sequence"/>
</dbReference>
<dbReference type="AlphaFoldDB" id="A0A560GMG2"/>
<keyword evidence="4" id="KW-0862">Zinc</keyword>
<dbReference type="Pfam" id="PF24827">
    <property type="entry name" value="AstE_AspA_cat"/>
    <property type="match status" value="1"/>
</dbReference>
<evidence type="ECO:0000313" key="7">
    <source>
        <dbReference type="Proteomes" id="UP000315751"/>
    </source>
</evidence>
<evidence type="ECO:0000256" key="2">
    <source>
        <dbReference type="ARBA" id="ARBA00022723"/>
    </source>
</evidence>
<dbReference type="GO" id="GO:0046872">
    <property type="term" value="F:metal ion binding"/>
    <property type="evidence" value="ECO:0007669"/>
    <property type="project" value="UniProtKB-KW"/>
</dbReference>
<dbReference type="PANTHER" id="PTHR15162">
    <property type="entry name" value="ASPARTOACYLASE"/>
    <property type="match status" value="1"/>
</dbReference>
<name>A0A560GMG2_9PROT</name>
<evidence type="ECO:0000256" key="3">
    <source>
        <dbReference type="ARBA" id="ARBA00022801"/>
    </source>
</evidence>
<keyword evidence="2" id="KW-0479">Metal-binding</keyword>
<keyword evidence="7" id="KW-1185">Reference proteome</keyword>
<evidence type="ECO:0000259" key="5">
    <source>
        <dbReference type="Pfam" id="PF24827"/>
    </source>
</evidence>
<evidence type="ECO:0000313" key="6">
    <source>
        <dbReference type="EMBL" id="TWB35182.1"/>
    </source>
</evidence>
<dbReference type="SUPFAM" id="SSF53187">
    <property type="entry name" value="Zn-dependent exopeptidases"/>
    <property type="match status" value="1"/>
</dbReference>
<dbReference type="GO" id="GO:0005829">
    <property type="term" value="C:cytosol"/>
    <property type="evidence" value="ECO:0007669"/>
    <property type="project" value="TreeGrafter"/>
</dbReference>
<proteinExistence type="predicted"/>
<sequence length="335" mass="35641">MMWDRLGPPLGPATPQPPLAMPDLRAHRAGNTGVPYVWRFEGKAEGPHVAVVALMHGNEPCGAVALDRLLRRGLRPTRGTWTLAFANTDAAAGGRLFGPAGTPARYLDQDMNRLWAGARASGPPPGHTHGREQARVAALAPLILTADLLLDLHSMQVPSPALTLCGRSPQGRALAVRLADPGWVVADDGHADGRRLIDHPRFCGPGAEATAILMECGQHASPAAGAQAWRGLIRFLALSETLDAATVRTLLGEINAPALPPRPTVVDVTHAIQAQTDEFAFVRPFQGLERIATAGTLLALDGKQAIHTPYDDCVLVMPTRSARRGQTTVRLGRVL</sequence>
<evidence type="ECO:0000256" key="1">
    <source>
        <dbReference type="ARBA" id="ARBA00001947"/>
    </source>
</evidence>
<keyword evidence="3" id="KW-0378">Hydrolase</keyword>
<dbReference type="GO" id="GO:0016788">
    <property type="term" value="F:hydrolase activity, acting on ester bonds"/>
    <property type="evidence" value="ECO:0007669"/>
    <property type="project" value="InterPro"/>
</dbReference>
<organism evidence="6 7">
    <name type="scientific">Nitrospirillum amazonense</name>
    <dbReference type="NCBI Taxonomy" id="28077"/>
    <lineage>
        <taxon>Bacteria</taxon>
        <taxon>Pseudomonadati</taxon>
        <taxon>Pseudomonadota</taxon>
        <taxon>Alphaproteobacteria</taxon>
        <taxon>Rhodospirillales</taxon>
        <taxon>Azospirillaceae</taxon>
        <taxon>Nitrospirillum</taxon>
    </lineage>
</organism>
<feature type="domain" description="Succinylglutamate desuccinylase/Aspartoacylase catalytic" evidence="5">
    <location>
        <begin position="46"/>
        <end position="156"/>
    </location>
</feature>
<protein>
    <submittedName>
        <fullName evidence="6">Succinylglutamate desuccinylase</fullName>
    </submittedName>
</protein>
<accession>A0A560GMG2</accession>
<dbReference type="InterPro" id="IPR055438">
    <property type="entry name" value="AstE_AspA_cat"/>
</dbReference>
<dbReference type="Gene3D" id="3.40.630.10">
    <property type="entry name" value="Zn peptidases"/>
    <property type="match status" value="1"/>
</dbReference>
<comment type="cofactor">
    <cofactor evidence="1">
        <name>Zn(2+)</name>
        <dbReference type="ChEBI" id="CHEBI:29105"/>
    </cofactor>
</comment>
<comment type="caution">
    <text evidence="6">The sequence shown here is derived from an EMBL/GenBank/DDBJ whole genome shotgun (WGS) entry which is preliminary data.</text>
</comment>
<dbReference type="PANTHER" id="PTHR15162:SF7">
    <property type="entry name" value="SUCCINYLGLUTAMATE DESUCCINYLASE"/>
    <property type="match status" value="1"/>
</dbReference>
<dbReference type="InterPro" id="IPR050178">
    <property type="entry name" value="AspA/AstE_fam"/>
</dbReference>
<evidence type="ECO:0000256" key="4">
    <source>
        <dbReference type="ARBA" id="ARBA00022833"/>
    </source>
</evidence>
<dbReference type="RefSeq" id="WP_246130871.1">
    <property type="nucleotide sequence ID" value="NZ_VITR01000021.1"/>
</dbReference>
<reference evidence="6 7" key="1">
    <citation type="submission" date="2019-06" db="EMBL/GenBank/DDBJ databases">
        <title>Genomic Encyclopedia of Type Strains, Phase IV (KMG-V): Genome sequencing to study the core and pangenomes of soil and plant-associated prokaryotes.</title>
        <authorList>
            <person name="Whitman W."/>
        </authorList>
    </citation>
    <scope>NUCLEOTIDE SEQUENCE [LARGE SCALE GENOMIC DNA]</scope>
    <source>
        <strain evidence="6 7">BR 11622</strain>
    </source>
</reference>
<dbReference type="EMBL" id="VITR01000021">
    <property type="protein sequence ID" value="TWB35182.1"/>
    <property type="molecule type" value="Genomic_DNA"/>
</dbReference>
<gene>
    <name evidence="6" type="ORF">FBZ90_12131</name>
</gene>